<sequence>MKTEVIQKKLLFALGSAVTKDLINNTIYKKHFLENFDFATLENEMNWHHNEPEQSNNPWPQHFLGAAANATKLASKIDRRATQVSNERANAEYNGSISR</sequence>
<proteinExistence type="predicted"/>
<feature type="compositionally biased region" description="Polar residues" evidence="1">
    <location>
        <begin position="82"/>
        <end position="99"/>
    </location>
</feature>
<feature type="region of interest" description="Disordered" evidence="1">
    <location>
        <begin position="79"/>
        <end position="99"/>
    </location>
</feature>
<dbReference type="Proteomes" id="UP001162480">
    <property type="component" value="Chromosome 3"/>
</dbReference>
<dbReference type="SUPFAM" id="SSF51445">
    <property type="entry name" value="(Trans)glycosidases"/>
    <property type="match status" value="1"/>
</dbReference>
<gene>
    <name evidence="2" type="ORF">OCTVUL_1B014065</name>
</gene>
<dbReference type="AlphaFoldDB" id="A0AA36APF1"/>
<accession>A0AA36APF1</accession>
<dbReference type="Gene3D" id="3.20.20.80">
    <property type="entry name" value="Glycosidases"/>
    <property type="match status" value="1"/>
</dbReference>
<protein>
    <submittedName>
        <fullName evidence="2">XP_014788451.1PREDICTED: uncharacterized protein LOC106882323</fullName>
    </submittedName>
</protein>
<dbReference type="EMBL" id="OX597816">
    <property type="protein sequence ID" value="CAI9719248.1"/>
    <property type="molecule type" value="Genomic_DNA"/>
</dbReference>
<evidence type="ECO:0000313" key="2">
    <source>
        <dbReference type="EMBL" id="CAI9719248.1"/>
    </source>
</evidence>
<name>A0AA36APF1_OCTVU</name>
<organism evidence="2 3">
    <name type="scientific">Octopus vulgaris</name>
    <name type="common">Common octopus</name>
    <dbReference type="NCBI Taxonomy" id="6645"/>
    <lineage>
        <taxon>Eukaryota</taxon>
        <taxon>Metazoa</taxon>
        <taxon>Spiralia</taxon>
        <taxon>Lophotrochozoa</taxon>
        <taxon>Mollusca</taxon>
        <taxon>Cephalopoda</taxon>
        <taxon>Coleoidea</taxon>
        <taxon>Octopodiformes</taxon>
        <taxon>Octopoda</taxon>
        <taxon>Incirrata</taxon>
        <taxon>Octopodidae</taxon>
        <taxon>Octopus</taxon>
    </lineage>
</organism>
<keyword evidence="3" id="KW-1185">Reference proteome</keyword>
<reference evidence="2" key="1">
    <citation type="submission" date="2023-08" db="EMBL/GenBank/DDBJ databases">
        <authorList>
            <person name="Alioto T."/>
            <person name="Alioto T."/>
            <person name="Gomez Garrido J."/>
        </authorList>
    </citation>
    <scope>NUCLEOTIDE SEQUENCE</scope>
</reference>
<dbReference type="InterPro" id="IPR017853">
    <property type="entry name" value="GH"/>
</dbReference>
<evidence type="ECO:0000313" key="3">
    <source>
        <dbReference type="Proteomes" id="UP001162480"/>
    </source>
</evidence>
<evidence type="ECO:0000256" key="1">
    <source>
        <dbReference type="SAM" id="MobiDB-lite"/>
    </source>
</evidence>